<dbReference type="InterPro" id="IPR032675">
    <property type="entry name" value="LRR_dom_sf"/>
</dbReference>
<dbReference type="PRINTS" id="PR00364">
    <property type="entry name" value="DISEASERSIST"/>
</dbReference>
<dbReference type="FunFam" id="3.40.50.300:FF:001091">
    <property type="entry name" value="Probable disease resistance protein At1g61300"/>
    <property type="match status" value="1"/>
</dbReference>
<sequence length="923" mass="106647">MAEAVVNLLIEQLGPLLIEEATTLLSVRVEIEGIKTELERMLAFLRDADERSEHEEGVKAWVKQVRDLAHDTEDVLDDFFYTLSPNLHYSGFCYSFVWQCAHFVHSMKARHRISSRAREIKSKVSNIAEMRARYQLSNSFNQGSTSQMKRTWHDPRGNSLLLEDSEVVGLGEAKERLVGWLVESRKRVSVISVFGAGGLGKTTLVKKVCDNKKIKDWFQCFAWITVSQTFRIEDLLRRILVQFYESEDLMQNKKLVPFKLVESMDEAKLKETLKEYLQKKRYLIIFDDVWSSDAWVAIRYALPDSECGSRVMVTTRYRDIANYCIESHGYAYEPSTLNWGDAWTLFCRKAFKSTIDNACPAELFDLSQKILKRCEGLPLAVVAIAGLLSTKENTVVEWSKAYKSLGSQLEKNPFLNDLKMILSLSYNDLPYRLKSCFLVFGAFPEDYSIKRTRLIRLWIAERFVQREDEMSEEEVGEGYLDELIKRSLIQVTERDCDGRVRSCRVHDILREFILLKAKEQNFCTIFTDNMAPLLAFDKIRRISIHNDNCSNVLQNMDHKNHMRSMFLFGKNQQSTLGLITSKKKKSFSSAFRYLKVLDFDYMPMTSFPTQLLFLRYLRLRSSNSSIEIKRLPRSIGLLKNLETLDLKGTGIYELPMEILKLKNLRNLLLGYSVIEKYEFVSLRFTQGVKVPAGIRNLVALQKLAYVDAKQDGGMVVRELEMLTNMRRLGLVNLRIEDGKDLCASIQKMKHLESLFVTSVNVHKPKLWDMDLVDLHTIWTPLPLLDLQYASTPPRLLQRLYLHGRLEKLPDWILSLRNLVRVHLMGSKLVDESYKGLGALPNLATLKLTDAYDGEFLCFEAGGFPKLQSLHLHRMGQLKTIVVEEGSMPCLREFETMFCMQLFLPIPGIEHLHHLNKFHFNSII</sequence>
<dbReference type="Pfam" id="PF23598">
    <property type="entry name" value="LRR_14"/>
    <property type="match status" value="1"/>
</dbReference>
<dbReference type="Pfam" id="PF00931">
    <property type="entry name" value="NB-ARC"/>
    <property type="match status" value="1"/>
</dbReference>
<dbReference type="CDD" id="cd14798">
    <property type="entry name" value="RX-CC_like"/>
    <property type="match status" value="1"/>
</dbReference>
<dbReference type="Gene3D" id="1.10.8.430">
    <property type="entry name" value="Helical domain of apoptotic protease-activating factors"/>
    <property type="match status" value="1"/>
</dbReference>
<dbReference type="InterPro" id="IPR038005">
    <property type="entry name" value="RX-like_CC"/>
</dbReference>
<proteinExistence type="predicted"/>
<dbReference type="GO" id="GO:0043531">
    <property type="term" value="F:ADP binding"/>
    <property type="evidence" value="ECO:0007669"/>
    <property type="project" value="InterPro"/>
</dbReference>
<dbReference type="InterPro" id="IPR036388">
    <property type="entry name" value="WH-like_DNA-bd_sf"/>
</dbReference>
<evidence type="ECO:0000259" key="7">
    <source>
        <dbReference type="Pfam" id="PF23598"/>
    </source>
</evidence>
<dbReference type="SUPFAM" id="SSF52540">
    <property type="entry name" value="P-loop containing nucleoside triphosphate hydrolases"/>
    <property type="match status" value="1"/>
</dbReference>
<dbReference type="Gene3D" id="3.40.50.300">
    <property type="entry name" value="P-loop containing nucleotide triphosphate hydrolases"/>
    <property type="match status" value="1"/>
</dbReference>
<keyword evidence="2" id="KW-0547">Nucleotide-binding</keyword>
<dbReference type="InterPro" id="IPR027417">
    <property type="entry name" value="P-loop_NTPase"/>
</dbReference>
<feature type="domain" description="Disease resistance N-terminal" evidence="5">
    <location>
        <begin position="5"/>
        <end position="83"/>
    </location>
</feature>
<feature type="domain" description="NB-ARC" evidence="4">
    <location>
        <begin position="173"/>
        <end position="354"/>
    </location>
</feature>
<dbReference type="SUPFAM" id="SSF52058">
    <property type="entry name" value="L domain-like"/>
    <property type="match status" value="1"/>
</dbReference>
<comment type="caution">
    <text evidence="8">The sequence shown here is derived from an EMBL/GenBank/DDBJ whole genome shotgun (WGS) entry which is preliminary data.</text>
</comment>
<dbReference type="Pfam" id="PF23559">
    <property type="entry name" value="WHD_DRP"/>
    <property type="match status" value="1"/>
</dbReference>
<dbReference type="InterPro" id="IPR058922">
    <property type="entry name" value="WHD_DRP"/>
</dbReference>
<dbReference type="InterPro" id="IPR041118">
    <property type="entry name" value="Rx_N"/>
</dbReference>
<keyword evidence="9" id="KW-1185">Reference proteome</keyword>
<feature type="domain" description="Disease resistance protein winged helix" evidence="6">
    <location>
        <begin position="443"/>
        <end position="513"/>
    </location>
</feature>
<dbReference type="InterPro" id="IPR044974">
    <property type="entry name" value="Disease_R_plants"/>
</dbReference>
<reference evidence="8 9" key="1">
    <citation type="submission" date="2024-01" db="EMBL/GenBank/DDBJ databases">
        <title>Genome assemblies of Stephania.</title>
        <authorList>
            <person name="Yang L."/>
        </authorList>
    </citation>
    <scope>NUCLEOTIDE SEQUENCE [LARGE SCALE GENOMIC DNA]</scope>
    <source>
        <strain evidence="8">QJT</strain>
        <tissue evidence="8">Leaf</tissue>
    </source>
</reference>
<dbReference type="Gene3D" id="1.10.10.10">
    <property type="entry name" value="Winged helix-like DNA-binding domain superfamily/Winged helix DNA-binding domain"/>
    <property type="match status" value="1"/>
</dbReference>
<accession>A0AAP0J0Z7</accession>
<evidence type="ECO:0000259" key="5">
    <source>
        <dbReference type="Pfam" id="PF18052"/>
    </source>
</evidence>
<dbReference type="InterPro" id="IPR002182">
    <property type="entry name" value="NB-ARC"/>
</dbReference>
<evidence type="ECO:0000313" key="9">
    <source>
        <dbReference type="Proteomes" id="UP001417504"/>
    </source>
</evidence>
<dbReference type="AlphaFoldDB" id="A0AAP0J0Z7"/>
<evidence type="ECO:0000256" key="2">
    <source>
        <dbReference type="ARBA" id="ARBA00022741"/>
    </source>
</evidence>
<keyword evidence="1" id="KW-0677">Repeat</keyword>
<dbReference type="PANTHER" id="PTHR23155:SF1205">
    <property type="entry name" value="DISEASE RESISTANCE PROTEIN RPM1"/>
    <property type="match status" value="1"/>
</dbReference>
<dbReference type="FunFam" id="1.10.10.10:FF:000322">
    <property type="entry name" value="Probable disease resistance protein At1g63360"/>
    <property type="match status" value="1"/>
</dbReference>
<dbReference type="PANTHER" id="PTHR23155">
    <property type="entry name" value="DISEASE RESISTANCE PROTEIN RP"/>
    <property type="match status" value="1"/>
</dbReference>
<evidence type="ECO:0000313" key="8">
    <source>
        <dbReference type="EMBL" id="KAK9124725.1"/>
    </source>
</evidence>
<keyword evidence="3" id="KW-0611">Plant defense</keyword>
<evidence type="ECO:0000256" key="1">
    <source>
        <dbReference type="ARBA" id="ARBA00022737"/>
    </source>
</evidence>
<dbReference type="Proteomes" id="UP001417504">
    <property type="component" value="Unassembled WGS sequence"/>
</dbReference>
<evidence type="ECO:0008006" key="10">
    <source>
        <dbReference type="Google" id="ProtNLM"/>
    </source>
</evidence>
<gene>
    <name evidence="8" type="ORF">Sjap_014327</name>
</gene>
<dbReference type="GO" id="GO:0098542">
    <property type="term" value="P:defense response to other organism"/>
    <property type="evidence" value="ECO:0007669"/>
    <property type="project" value="TreeGrafter"/>
</dbReference>
<dbReference type="InterPro" id="IPR042197">
    <property type="entry name" value="Apaf_helical"/>
</dbReference>
<evidence type="ECO:0000259" key="4">
    <source>
        <dbReference type="Pfam" id="PF00931"/>
    </source>
</evidence>
<dbReference type="InterPro" id="IPR055414">
    <property type="entry name" value="LRR_R13L4/SHOC2-like"/>
</dbReference>
<dbReference type="Gene3D" id="3.80.10.10">
    <property type="entry name" value="Ribonuclease Inhibitor"/>
    <property type="match status" value="2"/>
</dbReference>
<name>A0AAP0J0Z7_9MAGN</name>
<feature type="domain" description="Disease resistance R13L4/SHOC-2-like LRR" evidence="7">
    <location>
        <begin position="586"/>
        <end position="919"/>
    </location>
</feature>
<dbReference type="Gene3D" id="1.20.5.4130">
    <property type="match status" value="1"/>
</dbReference>
<dbReference type="Pfam" id="PF18052">
    <property type="entry name" value="Rx_N"/>
    <property type="match status" value="1"/>
</dbReference>
<organism evidence="8 9">
    <name type="scientific">Stephania japonica</name>
    <dbReference type="NCBI Taxonomy" id="461633"/>
    <lineage>
        <taxon>Eukaryota</taxon>
        <taxon>Viridiplantae</taxon>
        <taxon>Streptophyta</taxon>
        <taxon>Embryophyta</taxon>
        <taxon>Tracheophyta</taxon>
        <taxon>Spermatophyta</taxon>
        <taxon>Magnoliopsida</taxon>
        <taxon>Ranunculales</taxon>
        <taxon>Menispermaceae</taxon>
        <taxon>Menispermoideae</taxon>
        <taxon>Cissampelideae</taxon>
        <taxon>Stephania</taxon>
    </lineage>
</organism>
<dbReference type="EMBL" id="JBBNAE010000005">
    <property type="protein sequence ID" value="KAK9124725.1"/>
    <property type="molecule type" value="Genomic_DNA"/>
</dbReference>
<evidence type="ECO:0000256" key="3">
    <source>
        <dbReference type="ARBA" id="ARBA00022821"/>
    </source>
</evidence>
<evidence type="ECO:0000259" key="6">
    <source>
        <dbReference type="Pfam" id="PF23559"/>
    </source>
</evidence>
<protein>
    <recommendedName>
        <fullName evidence="10">Disease resistance protein RPM1-like</fullName>
    </recommendedName>
</protein>